<evidence type="ECO:0000313" key="3">
    <source>
        <dbReference type="Proteomes" id="UP000649739"/>
    </source>
</evidence>
<name>A0A8J3F9M2_9ACTN</name>
<keyword evidence="3" id="KW-1185">Reference proteome</keyword>
<reference evidence="2" key="2">
    <citation type="submission" date="2020-09" db="EMBL/GenBank/DDBJ databases">
        <authorList>
            <person name="Sun Q."/>
            <person name="Ohkuma M."/>
        </authorList>
    </citation>
    <scope>NUCLEOTIDE SEQUENCE</scope>
    <source>
        <strain evidence="2">JCM 3090</strain>
    </source>
</reference>
<protein>
    <submittedName>
        <fullName evidence="2">Uncharacterized protein</fullName>
    </submittedName>
</protein>
<gene>
    <name evidence="2" type="ORF">GCM10010123_16850</name>
</gene>
<accession>A0A8J3F9M2</accession>
<proteinExistence type="predicted"/>
<feature type="compositionally biased region" description="Gly residues" evidence="1">
    <location>
        <begin position="1"/>
        <end position="12"/>
    </location>
</feature>
<evidence type="ECO:0000313" key="2">
    <source>
        <dbReference type="EMBL" id="GGJ87888.1"/>
    </source>
</evidence>
<organism evidence="2 3">
    <name type="scientific">Pilimelia anulata</name>
    <dbReference type="NCBI Taxonomy" id="53371"/>
    <lineage>
        <taxon>Bacteria</taxon>
        <taxon>Bacillati</taxon>
        <taxon>Actinomycetota</taxon>
        <taxon>Actinomycetes</taxon>
        <taxon>Micromonosporales</taxon>
        <taxon>Micromonosporaceae</taxon>
        <taxon>Pilimelia</taxon>
    </lineage>
</organism>
<comment type="caution">
    <text evidence="2">The sequence shown here is derived from an EMBL/GenBank/DDBJ whole genome shotgun (WGS) entry which is preliminary data.</text>
</comment>
<sequence>MGGRGPRGGGARPGTDRGDRRSAFLGWDLGRNDHTDECEATVPRGEQAVI</sequence>
<dbReference type="AlphaFoldDB" id="A0A8J3F9M2"/>
<dbReference type="Proteomes" id="UP000649739">
    <property type="component" value="Unassembled WGS sequence"/>
</dbReference>
<reference evidence="2" key="1">
    <citation type="journal article" date="2014" name="Int. J. Syst. Evol. Microbiol.">
        <title>Complete genome sequence of Corynebacterium casei LMG S-19264T (=DSM 44701T), isolated from a smear-ripened cheese.</title>
        <authorList>
            <consortium name="US DOE Joint Genome Institute (JGI-PGF)"/>
            <person name="Walter F."/>
            <person name="Albersmeier A."/>
            <person name="Kalinowski J."/>
            <person name="Ruckert C."/>
        </authorList>
    </citation>
    <scope>NUCLEOTIDE SEQUENCE</scope>
    <source>
        <strain evidence="2">JCM 3090</strain>
    </source>
</reference>
<evidence type="ECO:0000256" key="1">
    <source>
        <dbReference type="SAM" id="MobiDB-lite"/>
    </source>
</evidence>
<feature type="region of interest" description="Disordered" evidence="1">
    <location>
        <begin position="1"/>
        <end position="50"/>
    </location>
</feature>
<dbReference type="EMBL" id="BMQB01000003">
    <property type="protein sequence ID" value="GGJ87888.1"/>
    <property type="molecule type" value="Genomic_DNA"/>
</dbReference>